<sequence>MRVQRSAATTATTFTLSSPPPGPLAPGFQGSYLADSVDFKKLYVFDRKHADLGQSRMDGNTILIHGYKVDDPMLSVQPHTQLRTVGGAV</sequence>
<gene>
    <name evidence="1" type="ORF">BDN72DRAFT_845360</name>
</gene>
<evidence type="ECO:0000313" key="2">
    <source>
        <dbReference type="Proteomes" id="UP000308600"/>
    </source>
</evidence>
<reference evidence="1 2" key="1">
    <citation type="journal article" date="2019" name="Nat. Ecol. Evol.">
        <title>Megaphylogeny resolves global patterns of mushroom evolution.</title>
        <authorList>
            <person name="Varga T."/>
            <person name="Krizsan K."/>
            <person name="Foldi C."/>
            <person name="Dima B."/>
            <person name="Sanchez-Garcia M."/>
            <person name="Sanchez-Ramirez S."/>
            <person name="Szollosi G.J."/>
            <person name="Szarkandi J.G."/>
            <person name="Papp V."/>
            <person name="Albert L."/>
            <person name="Andreopoulos W."/>
            <person name="Angelini C."/>
            <person name="Antonin V."/>
            <person name="Barry K.W."/>
            <person name="Bougher N.L."/>
            <person name="Buchanan P."/>
            <person name="Buyck B."/>
            <person name="Bense V."/>
            <person name="Catcheside P."/>
            <person name="Chovatia M."/>
            <person name="Cooper J."/>
            <person name="Damon W."/>
            <person name="Desjardin D."/>
            <person name="Finy P."/>
            <person name="Geml J."/>
            <person name="Haridas S."/>
            <person name="Hughes K."/>
            <person name="Justo A."/>
            <person name="Karasinski D."/>
            <person name="Kautmanova I."/>
            <person name="Kiss B."/>
            <person name="Kocsube S."/>
            <person name="Kotiranta H."/>
            <person name="LaButti K.M."/>
            <person name="Lechner B.E."/>
            <person name="Liimatainen K."/>
            <person name="Lipzen A."/>
            <person name="Lukacs Z."/>
            <person name="Mihaltcheva S."/>
            <person name="Morgado L.N."/>
            <person name="Niskanen T."/>
            <person name="Noordeloos M.E."/>
            <person name="Ohm R.A."/>
            <person name="Ortiz-Santana B."/>
            <person name="Ovrebo C."/>
            <person name="Racz N."/>
            <person name="Riley R."/>
            <person name="Savchenko A."/>
            <person name="Shiryaev A."/>
            <person name="Soop K."/>
            <person name="Spirin V."/>
            <person name="Szebenyi C."/>
            <person name="Tomsovsky M."/>
            <person name="Tulloss R.E."/>
            <person name="Uehling J."/>
            <person name="Grigoriev I.V."/>
            <person name="Vagvolgyi C."/>
            <person name="Papp T."/>
            <person name="Martin F.M."/>
            <person name="Miettinen O."/>
            <person name="Hibbett D.S."/>
            <person name="Nagy L.G."/>
        </authorList>
    </citation>
    <scope>NUCLEOTIDE SEQUENCE [LARGE SCALE GENOMIC DNA]</scope>
    <source>
        <strain evidence="1 2">NL-1719</strain>
    </source>
</reference>
<organism evidence="1 2">
    <name type="scientific">Pluteus cervinus</name>
    <dbReference type="NCBI Taxonomy" id="181527"/>
    <lineage>
        <taxon>Eukaryota</taxon>
        <taxon>Fungi</taxon>
        <taxon>Dikarya</taxon>
        <taxon>Basidiomycota</taxon>
        <taxon>Agaricomycotina</taxon>
        <taxon>Agaricomycetes</taxon>
        <taxon>Agaricomycetidae</taxon>
        <taxon>Agaricales</taxon>
        <taxon>Pluteineae</taxon>
        <taxon>Pluteaceae</taxon>
        <taxon>Pluteus</taxon>
    </lineage>
</organism>
<name>A0ACD3AK16_9AGAR</name>
<accession>A0ACD3AK16</accession>
<keyword evidence="2" id="KW-1185">Reference proteome</keyword>
<proteinExistence type="predicted"/>
<protein>
    <submittedName>
        <fullName evidence="1">Uncharacterized protein</fullName>
    </submittedName>
</protein>
<dbReference type="Proteomes" id="UP000308600">
    <property type="component" value="Unassembled WGS sequence"/>
</dbReference>
<dbReference type="EMBL" id="ML208432">
    <property type="protein sequence ID" value="TFK65554.1"/>
    <property type="molecule type" value="Genomic_DNA"/>
</dbReference>
<evidence type="ECO:0000313" key="1">
    <source>
        <dbReference type="EMBL" id="TFK65554.1"/>
    </source>
</evidence>